<keyword evidence="2" id="KW-0479">Metal-binding</keyword>
<gene>
    <name evidence="4" type="ORF">LX73_1784</name>
</gene>
<dbReference type="EMBL" id="VNHY01000002">
    <property type="protein sequence ID" value="TYP94060.1"/>
    <property type="molecule type" value="Genomic_DNA"/>
</dbReference>
<name>A0A5D3YKU3_9BACT</name>
<dbReference type="Pfam" id="PF07687">
    <property type="entry name" value="M20_dimer"/>
    <property type="match status" value="1"/>
</dbReference>
<accession>A0A5D3YKU3</accession>
<feature type="domain" description="Peptidase M20 dimerisation" evidence="3">
    <location>
        <begin position="193"/>
        <end position="285"/>
    </location>
</feature>
<dbReference type="SUPFAM" id="SSF53187">
    <property type="entry name" value="Zn-dependent exopeptidases"/>
    <property type="match status" value="1"/>
</dbReference>
<dbReference type="InterPro" id="IPR011650">
    <property type="entry name" value="Peptidase_M20_dimer"/>
</dbReference>
<keyword evidence="2" id="KW-0464">Manganese</keyword>
<dbReference type="Gene3D" id="3.40.630.10">
    <property type="entry name" value="Zn peptidases"/>
    <property type="match status" value="1"/>
</dbReference>
<proteinExistence type="predicted"/>
<comment type="caution">
    <text evidence="4">The sequence shown here is derived from an EMBL/GenBank/DDBJ whole genome shotgun (WGS) entry which is preliminary data.</text>
</comment>
<dbReference type="Proteomes" id="UP000324595">
    <property type="component" value="Unassembled WGS sequence"/>
</dbReference>
<evidence type="ECO:0000259" key="3">
    <source>
        <dbReference type="Pfam" id="PF07687"/>
    </source>
</evidence>
<dbReference type="FunFam" id="3.30.70.360:FF:000001">
    <property type="entry name" value="N-acetyldiaminopimelate deacetylase"/>
    <property type="match status" value="1"/>
</dbReference>
<evidence type="ECO:0000256" key="1">
    <source>
        <dbReference type="ARBA" id="ARBA00022801"/>
    </source>
</evidence>
<sequence>MEVKNIREKAEKYHPEMVEMRRHLHRNPELSFKEYETTDFIINKLKELGIPVDRPQETGCIGIIEGGKPSDKMVALRADIDALPIAEEGDHKQEFMSENQGVAHCCGHDSHTANLLGTASILSDLKEHIEGTVLLIFQPAEEKLPGGGRLLSETGYLQDKGVDVIYGLHSEPNLEPGRIATRKGPLMARPDEFKIEIIGKGGHAASPHEAVDPIVMASQVVNQLQTIVSRSVNPTDPAVVTVGKISGGSAHNIIPEKVEMIGTVRTFAEETANMIKDRIEKIVKGATESSGGSYTFDFNYGYPAVNNTDWATDIVINSASDLLGADNVNLLDDPIMAGEDFGFYQQEFPGAFFFLGSGRQESGSTYSWHHPQYNVDEECFKTGAALMASLVFKELPKEL</sequence>
<keyword evidence="5" id="KW-1185">Reference proteome</keyword>
<dbReference type="AlphaFoldDB" id="A0A5D3YKU3"/>
<dbReference type="OrthoDB" id="9776731at2"/>
<dbReference type="InterPro" id="IPR017439">
    <property type="entry name" value="Amidohydrolase"/>
</dbReference>
<dbReference type="GO" id="GO:0019877">
    <property type="term" value="P:diaminopimelate biosynthetic process"/>
    <property type="evidence" value="ECO:0007669"/>
    <property type="project" value="UniProtKB-ARBA"/>
</dbReference>
<dbReference type="PIRSF" id="PIRSF005962">
    <property type="entry name" value="Pept_M20D_amidohydro"/>
    <property type="match status" value="1"/>
</dbReference>
<evidence type="ECO:0000256" key="2">
    <source>
        <dbReference type="PIRSR" id="PIRSR005962-1"/>
    </source>
</evidence>
<reference evidence="4 5" key="1">
    <citation type="submission" date="2019-07" db="EMBL/GenBank/DDBJ databases">
        <title>Genomic Encyclopedia of Archaeal and Bacterial Type Strains, Phase II (KMG-II): from individual species to whole genera.</title>
        <authorList>
            <person name="Goeker M."/>
        </authorList>
    </citation>
    <scope>NUCLEOTIDE SEQUENCE [LARGE SCALE GENOMIC DNA]</scope>
    <source>
        <strain evidence="4 5">DSM 21935</strain>
    </source>
</reference>
<dbReference type="RefSeq" id="WP_148899088.1">
    <property type="nucleotide sequence ID" value="NZ_VNHY01000002.1"/>
</dbReference>
<dbReference type="SUPFAM" id="SSF55031">
    <property type="entry name" value="Bacterial exopeptidase dimerisation domain"/>
    <property type="match status" value="1"/>
</dbReference>
<dbReference type="Pfam" id="PF01546">
    <property type="entry name" value="Peptidase_M20"/>
    <property type="match status" value="1"/>
</dbReference>
<dbReference type="PANTHER" id="PTHR11014:SF63">
    <property type="entry name" value="METALLOPEPTIDASE, PUTATIVE (AFU_ORTHOLOGUE AFUA_6G09600)-RELATED"/>
    <property type="match status" value="1"/>
</dbReference>
<protein>
    <submittedName>
        <fullName evidence="4">Amidohydrolase</fullName>
    </submittedName>
</protein>
<evidence type="ECO:0000313" key="4">
    <source>
        <dbReference type="EMBL" id="TYP94060.1"/>
    </source>
</evidence>
<comment type="cofactor">
    <cofactor evidence="2">
        <name>Mn(2+)</name>
        <dbReference type="ChEBI" id="CHEBI:29035"/>
    </cofactor>
    <text evidence="2">The Mn(2+) ion enhances activity.</text>
</comment>
<dbReference type="GO" id="GO:0046872">
    <property type="term" value="F:metal ion binding"/>
    <property type="evidence" value="ECO:0007669"/>
    <property type="project" value="UniProtKB-KW"/>
</dbReference>
<dbReference type="NCBIfam" id="TIGR01891">
    <property type="entry name" value="amidohydrolases"/>
    <property type="match status" value="1"/>
</dbReference>
<feature type="binding site" evidence="2">
    <location>
        <position position="142"/>
    </location>
    <ligand>
        <name>Mn(2+)</name>
        <dbReference type="ChEBI" id="CHEBI:29035"/>
        <label>2</label>
    </ligand>
</feature>
<feature type="binding site" evidence="2">
    <location>
        <position position="106"/>
    </location>
    <ligand>
        <name>Mn(2+)</name>
        <dbReference type="ChEBI" id="CHEBI:29035"/>
        <label>2</label>
    </ligand>
</feature>
<dbReference type="PANTHER" id="PTHR11014">
    <property type="entry name" value="PEPTIDASE M20 FAMILY MEMBER"/>
    <property type="match status" value="1"/>
</dbReference>
<feature type="binding site" evidence="2">
    <location>
        <position position="108"/>
    </location>
    <ligand>
        <name>Mn(2+)</name>
        <dbReference type="ChEBI" id="CHEBI:29035"/>
        <label>2</label>
    </ligand>
</feature>
<evidence type="ECO:0000313" key="5">
    <source>
        <dbReference type="Proteomes" id="UP000324595"/>
    </source>
</evidence>
<organism evidence="4 5">
    <name type="scientific">Fodinibius salinus</name>
    <dbReference type="NCBI Taxonomy" id="860790"/>
    <lineage>
        <taxon>Bacteria</taxon>
        <taxon>Pseudomonadati</taxon>
        <taxon>Balneolota</taxon>
        <taxon>Balneolia</taxon>
        <taxon>Balneolales</taxon>
        <taxon>Balneolaceae</taxon>
        <taxon>Fodinibius</taxon>
    </lineage>
</organism>
<dbReference type="InterPro" id="IPR036264">
    <property type="entry name" value="Bact_exopeptidase_dim_dom"/>
</dbReference>
<feature type="binding site" evidence="2">
    <location>
        <position position="369"/>
    </location>
    <ligand>
        <name>Mn(2+)</name>
        <dbReference type="ChEBI" id="CHEBI:29035"/>
        <label>2</label>
    </ligand>
</feature>
<dbReference type="GO" id="GO:0050118">
    <property type="term" value="F:N-acetyldiaminopimelate deacetylase activity"/>
    <property type="evidence" value="ECO:0007669"/>
    <property type="project" value="UniProtKB-ARBA"/>
</dbReference>
<dbReference type="InterPro" id="IPR002933">
    <property type="entry name" value="Peptidase_M20"/>
</dbReference>
<keyword evidence="1 4" id="KW-0378">Hydrolase</keyword>
<dbReference type="Gene3D" id="3.30.70.360">
    <property type="match status" value="1"/>
</dbReference>
<feature type="binding site" evidence="2">
    <location>
        <position position="169"/>
    </location>
    <ligand>
        <name>Mn(2+)</name>
        <dbReference type="ChEBI" id="CHEBI:29035"/>
        <label>2</label>
    </ligand>
</feature>